<dbReference type="EMBL" id="LXQA010282147">
    <property type="protein sequence ID" value="MCI40641.1"/>
    <property type="molecule type" value="Genomic_DNA"/>
</dbReference>
<sequence length="42" mass="4430">MITGGKGMGRGDCSGDVLFCGGGARQRFLLFVYGLGMEMEVI</sequence>
<evidence type="ECO:0000313" key="1">
    <source>
        <dbReference type="EMBL" id="MCI40641.1"/>
    </source>
</evidence>
<dbReference type="AlphaFoldDB" id="A0A392RVH3"/>
<reference evidence="1 2" key="1">
    <citation type="journal article" date="2018" name="Front. Plant Sci.">
        <title>Red Clover (Trifolium pratense) and Zigzag Clover (T. medium) - A Picture of Genomic Similarities and Differences.</title>
        <authorList>
            <person name="Dluhosova J."/>
            <person name="Istvanek J."/>
            <person name="Nedelnik J."/>
            <person name="Repkova J."/>
        </authorList>
    </citation>
    <scope>NUCLEOTIDE SEQUENCE [LARGE SCALE GENOMIC DNA]</scope>
    <source>
        <strain evidence="2">cv. 10/8</strain>
        <tissue evidence="1">Leaf</tissue>
    </source>
</reference>
<name>A0A392RVH3_9FABA</name>
<evidence type="ECO:0000313" key="2">
    <source>
        <dbReference type="Proteomes" id="UP000265520"/>
    </source>
</evidence>
<comment type="caution">
    <text evidence="1">The sequence shown here is derived from an EMBL/GenBank/DDBJ whole genome shotgun (WGS) entry which is preliminary data.</text>
</comment>
<protein>
    <submittedName>
        <fullName evidence="1">Uncharacterized protein</fullName>
    </submittedName>
</protein>
<organism evidence="1 2">
    <name type="scientific">Trifolium medium</name>
    <dbReference type="NCBI Taxonomy" id="97028"/>
    <lineage>
        <taxon>Eukaryota</taxon>
        <taxon>Viridiplantae</taxon>
        <taxon>Streptophyta</taxon>
        <taxon>Embryophyta</taxon>
        <taxon>Tracheophyta</taxon>
        <taxon>Spermatophyta</taxon>
        <taxon>Magnoliopsida</taxon>
        <taxon>eudicotyledons</taxon>
        <taxon>Gunneridae</taxon>
        <taxon>Pentapetalae</taxon>
        <taxon>rosids</taxon>
        <taxon>fabids</taxon>
        <taxon>Fabales</taxon>
        <taxon>Fabaceae</taxon>
        <taxon>Papilionoideae</taxon>
        <taxon>50 kb inversion clade</taxon>
        <taxon>NPAAA clade</taxon>
        <taxon>Hologalegina</taxon>
        <taxon>IRL clade</taxon>
        <taxon>Trifolieae</taxon>
        <taxon>Trifolium</taxon>
    </lineage>
</organism>
<accession>A0A392RVH3</accession>
<keyword evidence="2" id="KW-1185">Reference proteome</keyword>
<proteinExistence type="predicted"/>
<dbReference type="Proteomes" id="UP000265520">
    <property type="component" value="Unassembled WGS sequence"/>
</dbReference>